<evidence type="ECO:0000313" key="2">
    <source>
        <dbReference type="EMBL" id="TDZ40594.1"/>
    </source>
</evidence>
<organism evidence="2 3">
    <name type="scientific">Colletotrichum spinosum</name>
    <dbReference type="NCBI Taxonomy" id="1347390"/>
    <lineage>
        <taxon>Eukaryota</taxon>
        <taxon>Fungi</taxon>
        <taxon>Dikarya</taxon>
        <taxon>Ascomycota</taxon>
        <taxon>Pezizomycotina</taxon>
        <taxon>Sordariomycetes</taxon>
        <taxon>Hypocreomycetidae</taxon>
        <taxon>Glomerellales</taxon>
        <taxon>Glomerellaceae</taxon>
        <taxon>Colletotrichum</taxon>
        <taxon>Colletotrichum orbiculare species complex</taxon>
    </lineage>
</organism>
<proteinExistence type="predicted"/>
<keyword evidence="3" id="KW-1185">Reference proteome</keyword>
<protein>
    <submittedName>
        <fullName evidence="2">Uncharacterized protein</fullName>
    </submittedName>
</protein>
<keyword evidence="1" id="KW-0732">Signal</keyword>
<feature type="chain" id="PRO_5020908945" evidence="1">
    <location>
        <begin position="20"/>
        <end position="121"/>
    </location>
</feature>
<dbReference type="AlphaFoldDB" id="A0A4R8QUQ7"/>
<dbReference type="EMBL" id="QAPG01000004">
    <property type="protein sequence ID" value="TDZ40594.1"/>
    <property type="molecule type" value="Genomic_DNA"/>
</dbReference>
<feature type="signal peptide" evidence="1">
    <location>
        <begin position="1"/>
        <end position="19"/>
    </location>
</feature>
<reference evidence="2 3" key="1">
    <citation type="submission" date="2018-11" db="EMBL/GenBank/DDBJ databases">
        <title>Genome sequence and assembly of Colletotrichum spinosum.</title>
        <authorList>
            <person name="Gan P."/>
            <person name="Shirasu K."/>
        </authorList>
    </citation>
    <scope>NUCLEOTIDE SEQUENCE [LARGE SCALE GENOMIC DNA]</scope>
    <source>
        <strain evidence="2 3">CBS 515.97</strain>
    </source>
</reference>
<accession>A0A4R8QUQ7</accession>
<gene>
    <name evidence="2" type="ORF">C8035_v005581</name>
</gene>
<evidence type="ECO:0000256" key="1">
    <source>
        <dbReference type="SAM" id="SignalP"/>
    </source>
</evidence>
<name>A0A4R8QUQ7_9PEZI</name>
<sequence>MKSIISYVLLALFFGIGLAQRSNIQCQCRAHLANSAVRTGGLELCARRGGILTPDREMCTHLRHNKRFTDEDCKTLGDTFFASCGSARSELKRGIYKREVVPLSTRPSSRYERVVRRLSKF</sequence>
<evidence type="ECO:0000313" key="3">
    <source>
        <dbReference type="Proteomes" id="UP000295083"/>
    </source>
</evidence>
<dbReference type="Proteomes" id="UP000295083">
    <property type="component" value="Unassembled WGS sequence"/>
</dbReference>
<comment type="caution">
    <text evidence="2">The sequence shown here is derived from an EMBL/GenBank/DDBJ whole genome shotgun (WGS) entry which is preliminary data.</text>
</comment>